<reference evidence="1" key="1">
    <citation type="submission" date="2021-06" db="EMBL/GenBank/DDBJ databases">
        <authorList>
            <person name="Kallberg Y."/>
            <person name="Tangrot J."/>
            <person name="Rosling A."/>
        </authorList>
    </citation>
    <scope>NUCLEOTIDE SEQUENCE</scope>
    <source>
        <strain evidence="1">IL203A</strain>
    </source>
</reference>
<sequence>TQYSPSGDFVDMGTDDSAGTRKMMETFMGFLKNNNKYCRISRVPEFNIKNSAD</sequence>
<comment type="caution">
    <text evidence="1">The sequence shown here is derived from an EMBL/GenBank/DDBJ whole genome shotgun (WGS) entry which is preliminary data.</text>
</comment>
<evidence type="ECO:0000313" key="1">
    <source>
        <dbReference type="EMBL" id="CAG8638895.1"/>
    </source>
</evidence>
<evidence type="ECO:0000313" key="2">
    <source>
        <dbReference type="Proteomes" id="UP000789702"/>
    </source>
</evidence>
<dbReference type="EMBL" id="CAJVPU010014290">
    <property type="protein sequence ID" value="CAG8638895.1"/>
    <property type="molecule type" value="Genomic_DNA"/>
</dbReference>
<accession>A0ACA9NA90</accession>
<gene>
    <name evidence="1" type="ORF">DHETER_LOCUS8746</name>
</gene>
<name>A0ACA9NA90_9GLOM</name>
<protein>
    <submittedName>
        <fullName evidence="1">1960_t:CDS:1</fullName>
    </submittedName>
</protein>
<feature type="non-terminal residue" evidence="1">
    <location>
        <position position="1"/>
    </location>
</feature>
<dbReference type="Proteomes" id="UP000789702">
    <property type="component" value="Unassembled WGS sequence"/>
</dbReference>
<proteinExistence type="predicted"/>
<organism evidence="1 2">
    <name type="scientific">Dentiscutata heterogama</name>
    <dbReference type="NCBI Taxonomy" id="1316150"/>
    <lineage>
        <taxon>Eukaryota</taxon>
        <taxon>Fungi</taxon>
        <taxon>Fungi incertae sedis</taxon>
        <taxon>Mucoromycota</taxon>
        <taxon>Glomeromycotina</taxon>
        <taxon>Glomeromycetes</taxon>
        <taxon>Diversisporales</taxon>
        <taxon>Gigasporaceae</taxon>
        <taxon>Dentiscutata</taxon>
    </lineage>
</organism>
<feature type="non-terminal residue" evidence="1">
    <location>
        <position position="53"/>
    </location>
</feature>
<keyword evidence="2" id="KW-1185">Reference proteome</keyword>